<feature type="non-terminal residue" evidence="2">
    <location>
        <position position="1"/>
    </location>
</feature>
<dbReference type="Gene3D" id="3.40.50.620">
    <property type="entry name" value="HUPs"/>
    <property type="match status" value="1"/>
</dbReference>
<dbReference type="InterPro" id="IPR002761">
    <property type="entry name" value="Diphthami_syn_dom"/>
</dbReference>
<dbReference type="GO" id="GO:0017183">
    <property type="term" value="P:protein histidyl modification to diphthamide"/>
    <property type="evidence" value="ECO:0007669"/>
    <property type="project" value="TreeGrafter"/>
</dbReference>
<comment type="caution">
    <text evidence="2">The sequence shown here is derived from an EMBL/GenBank/DDBJ whole genome shotgun (WGS) entry which is preliminary data.</text>
</comment>
<dbReference type="Gene3D" id="3.90.1490.10">
    <property type="entry name" value="putative n-type atp pyrophosphatase, domain 2"/>
    <property type="match status" value="1"/>
</dbReference>
<gene>
    <name evidence="2" type="ORF">S01H1_55023</name>
</gene>
<sequence length="177" mass="20426">LIHRQSQAIGIPLVQYTVPANGDSYEQRLKRAVSALKREGVQSMVFGDIYLQEHRDWIERVCGEMRITPVMPLWKVEPQQVLREFIAAGFESIVVSARADVFGQEWLGRSLDYRFLSELTKLCQERDVDICGEHGEYHTLVVDGPLFRQRLQLVSGVREQRDGYWFLGLTRSFLVGK</sequence>
<accession>X0XAE1</accession>
<dbReference type="PANTHER" id="PTHR12196:SF2">
    <property type="entry name" value="DIPHTHINE--AMMONIA LIGASE"/>
    <property type="match status" value="1"/>
</dbReference>
<dbReference type="EMBL" id="BARS01035734">
    <property type="protein sequence ID" value="GAG21911.1"/>
    <property type="molecule type" value="Genomic_DNA"/>
</dbReference>
<feature type="domain" description="Diphthamide synthase" evidence="1">
    <location>
        <begin position="2"/>
        <end position="171"/>
    </location>
</feature>
<name>X0XAE1_9ZZZZ</name>
<evidence type="ECO:0000313" key="2">
    <source>
        <dbReference type="EMBL" id="GAG21911.1"/>
    </source>
</evidence>
<proteinExistence type="predicted"/>
<dbReference type="SUPFAM" id="SSF52402">
    <property type="entry name" value="Adenine nucleotide alpha hydrolases-like"/>
    <property type="match status" value="1"/>
</dbReference>
<dbReference type="AlphaFoldDB" id="X0XAE1"/>
<reference evidence="2" key="1">
    <citation type="journal article" date="2014" name="Front. Microbiol.">
        <title>High frequency of phylogenetically diverse reductive dehalogenase-homologous genes in deep subseafloor sedimentary metagenomes.</title>
        <authorList>
            <person name="Kawai M."/>
            <person name="Futagami T."/>
            <person name="Toyoda A."/>
            <person name="Takaki Y."/>
            <person name="Nishi S."/>
            <person name="Hori S."/>
            <person name="Arai W."/>
            <person name="Tsubouchi T."/>
            <person name="Morono Y."/>
            <person name="Uchiyama I."/>
            <person name="Ito T."/>
            <person name="Fujiyama A."/>
            <person name="Inagaki F."/>
            <person name="Takami H."/>
        </authorList>
    </citation>
    <scope>NUCLEOTIDE SEQUENCE</scope>
    <source>
        <strain evidence="2">Expedition CK06-06</strain>
    </source>
</reference>
<dbReference type="NCBIfam" id="TIGR00290">
    <property type="entry name" value="MJ0570_dom"/>
    <property type="match status" value="1"/>
</dbReference>
<dbReference type="InterPro" id="IPR014729">
    <property type="entry name" value="Rossmann-like_a/b/a_fold"/>
</dbReference>
<dbReference type="CDD" id="cd01994">
    <property type="entry name" value="AANH_PF0828-like"/>
    <property type="match status" value="1"/>
</dbReference>
<evidence type="ECO:0000259" key="1">
    <source>
        <dbReference type="Pfam" id="PF01902"/>
    </source>
</evidence>
<dbReference type="PANTHER" id="PTHR12196">
    <property type="entry name" value="DOMAIN OF UNKNOWN FUNCTION 71 DUF71 -CONTAINING PROTEIN"/>
    <property type="match status" value="1"/>
</dbReference>
<protein>
    <recommendedName>
        <fullName evidence="1">Diphthamide synthase domain-containing protein</fullName>
    </recommendedName>
</protein>
<dbReference type="Pfam" id="PF01902">
    <property type="entry name" value="Diphthami_syn_2"/>
    <property type="match status" value="1"/>
</dbReference>
<dbReference type="GO" id="GO:0017178">
    <property type="term" value="F:diphthine-ammonia ligase activity"/>
    <property type="evidence" value="ECO:0007669"/>
    <property type="project" value="TreeGrafter"/>
</dbReference>
<dbReference type="InterPro" id="IPR030662">
    <property type="entry name" value="DPH6/MJ0570"/>
</dbReference>
<organism evidence="2">
    <name type="scientific">marine sediment metagenome</name>
    <dbReference type="NCBI Taxonomy" id="412755"/>
    <lineage>
        <taxon>unclassified sequences</taxon>
        <taxon>metagenomes</taxon>
        <taxon>ecological metagenomes</taxon>
    </lineage>
</organism>